<keyword evidence="2" id="KW-0813">Transport</keyword>
<dbReference type="Proteomes" id="UP000253816">
    <property type="component" value="Unassembled WGS sequence"/>
</dbReference>
<dbReference type="RefSeq" id="WP_114544193.1">
    <property type="nucleotide sequence ID" value="NZ_QQBG01000010.1"/>
</dbReference>
<dbReference type="GO" id="GO:0046961">
    <property type="term" value="F:proton-transporting ATPase activity, rotational mechanism"/>
    <property type="evidence" value="ECO:0007669"/>
    <property type="project" value="InterPro"/>
</dbReference>
<comment type="caution">
    <text evidence="4">The sequence shown here is derived from an EMBL/GenBank/DDBJ whole genome shotgun (WGS) entry which is preliminary data.</text>
</comment>
<organism evidence="4 5">
    <name type="scientific">Candidatus Similichlamydia laticola</name>
    <dbReference type="NCBI Taxonomy" id="2170265"/>
    <lineage>
        <taxon>Bacteria</taxon>
        <taxon>Pseudomonadati</taxon>
        <taxon>Chlamydiota</taxon>
        <taxon>Chlamydiia</taxon>
        <taxon>Parachlamydiales</taxon>
        <taxon>Candidatus Parilichlamydiaceae</taxon>
        <taxon>Candidatus Similichlamydia</taxon>
    </lineage>
</organism>
<dbReference type="OrthoDB" id="5637912at2"/>
<dbReference type="AlphaFoldDB" id="A0A369KKT2"/>
<evidence type="ECO:0000313" key="4">
    <source>
        <dbReference type="EMBL" id="RDB31616.1"/>
    </source>
</evidence>
<sequence length="206" mass="23227">MTASLKLTKGELRIQRQKLAEFRAYLPILSLKKSLLQSKVLTARSACSHLNEELERAFQFVSEQKVSFSLNPHVASLLVVDSIERALENVAGVQLPYISSISWKEVSYSFAGTPAGTEQFVCLLKSCAETKIRFHYAQERLKLLEEEFKRISVRTNLIEKVLIPKLQGNIKKILVFLGDVELAAIGRSKISKKRKMQVDDGLFSSV</sequence>
<evidence type="ECO:0000256" key="3">
    <source>
        <dbReference type="ARBA" id="ARBA00023065"/>
    </source>
</evidence>
<keyword evidence="3" id="KW-0406">Ion transport</keyword>
<keyword evidence="5" id="KW-1185">Reference proteome</keyword>
<evidence type="ECO:0000256" key="1">
    <source>
        <dbReference type="ARBA" id="ARBA00005850"/>
    </source>
</evidence>
<dbReference type="Pfam" id="PF01813">
    <property type="entry name" value="ATP-synt_D"/>
    <property type="match status" value="1"/>
</dbReference>
<dbReference type="EMBL" id="QQBG01000010">
    <property type="protein sequence ID" value="RDB31616.1"/>
    <property type="molecule type" value="Genomic_DNA"/>
</dbReference>
<comment type="similarity">
    <text evidence="1">Belongs to the V-ATPase D subunit family.</text>
</comment>
<gene>
    <name evidence="4" type="ORF">HAT2_00227</name>
</gene>
<accession>A0A369KKT2</accession>
<evidence type="ECO:0000256" key="2">
    <source>
        <dbReference type="ARBA" id="ARBA00022448"/>
    </source>
</evidence>
<reference evidence="4 5" key="1">
    <citation type="submission" date="2018-07" db="EMBL/GenBank/DDBJ databases">
        <title>Comparative genomics of the Candidatus Parilichlamydiaceae reveals evidence of convergent evolution and genome reduction in the phylum Chlamydiae.</title>
        <authorList>
            <person name="Taylor-Brown A."/>
            <person name="Polkinghorne A."/>
        </authorList>
    </citation>
    <scope>NUCLEOTIDE SEQUENCE [LARGE SCALE GENOMIC DNA]</scope>
    <source>
        <strain evidence="4 5">Hat2</strain>
    </source>
</reference>
<evidence type="ECO:0000313" key="5">
    <source>
        <dbReference type="Proteomes" id="UP000253816"/>
    </source>
</evidence>
<dbReference type="Gene3D" id="1.10.287.3240">
    <property type="match status" value="1"/>
</dbReference>
<dbReference type="NCBIfam" id="TIGR00309">
    <property type="entry name" value="V_ATPase_subD"/>
    <property type="match status" value="1"/>
</dbReference>
<dbReference type="InterPro" id="IPR002699">
    <property type="entry name" value="V_ATPase_D"/>
</dbReference>
<proteinExistence type="inferred from homology"/>
<protein>
    <submittedName>
        <fullName evidence="4">V-type ATP synthase subunit D</fullName>
    </submittedName>
</protein>
<name>A0A369KKT2_9BACT</name>